<reference evidence="2" key="1">
    <citation type="journal article" date="2019" name="Int. J. Syst. Evol. Microbiol.">
        <title>The Global Catalogue of Microorganisms (GCM) 10K type strain sequencing project: providing services to taxonomists for standard genome sequencing and annotation.</title>
        <authorList>
            <consortium name="The Broad Institute Genomics Platform"/>
            <consortium name="The Broad Institute Genome Sequencing Center for Infectious Disease"/>
            <person name="Wu L."/>
            <person name="Ma J."/>
        </authorList>
    </citation>
    <scope>NUCLEOTIDE SEQUENCE [LARGE SCALE GENOMIC DNA]</scope>
    <source>
        <strain evidence="2">CCUG 60529</strain>
    </source>
</reference>
<protein>
    <submittedName>
        <fullName evidence="1">Uncharacterized protein</fullName>
    </submittedName>
</protein>
<comment type="caution">
    <text evidence="1">The sequence shown here is derived from an EMBL/GenBank/DDBJ whole genome shotgun (WGS) entry which is preliminary data.</text>
</comment>
<dbReference type="Proteomes" id="UP001597011">
    <property type="component" value="Unassembled WGS sequence"/>
</dbReference>
<name>A0ABW3BUN4_9FLAO</name>
<evidence type="ECO:0000313" key="1">
    <source>
        <dbReference type="EMBL" id="MFD0836458.1"/>
    </source>
</evidence>
<dbReference type="EMBL" id="JBHTIB010000012">
    <property type="protein sequence ID" value="MFD0836458.1"/>
    <property type="molecule type" value="Genomic_DNA"/>
</dbReference>
<organism evidence="1 2">
    <name type="scientific">Mariniflexile aquimaris</name>
    <dbReference type="NCBI Taxonomy" id="881009"/>
    <lineage>
        <taxon>Bacteria</taxon>
        <taxon>Pseudomonadati</taxon>
        <taxon>Bacteroidota</taxon>
        <taxon>Flavobacteriia</taxon>
        <taxon>Flavobacteriales</taxon>
        <taxon>Flavobacteriaceae</taxon>
        <taxon>Mariniflexile</taxon>
    </lineage>
</organism>
<gene>
    <name evidence="1" type="ORF">ACFQ0I_11815</name>
</gene>
<proteinExistence type="predicted"/>
<accession>A0ABW3BUN4</accession>
<sequence length="124" mass="14370">MKMLSIILSCILTATILFHSLQVSFTYAYYYLDKSDFIERLCENKEKPEMQCEGKCHLMKVAESNTNDDKEPFKAMNLKEITLFIVEQSSFEFVNNASKITLINHYSNLYCNSISRALDHPPQV</sequence>
<dbReference type="RefSeq" id="WP_379942512.1">
    <property type="nucleotide sequence ID" value="NZ_JBHTIB010000012.1"/>
</dbReference>
<evidence type="ECO:0000313" key="2">
    <source>
        <dbReference type="Proteomes" id="UP001597011"/>
    </source>
</evidence>
<keyword evidence="2" id="KW-1185">Reference proteome</keyword>